<evidence type="ECO:0000313" key="3">
    <source>
        <dbReference type="Proteomes" id="UP000473885"/>
    </source>
</evidence>
<dbReference type="RefSeq" id="WP_050608296.1">
    <property type="nucleotide sequence ID" value="NZ_CABKUB010000006.1"/>
</dbReference>
<dbReference type="Gene3D" id="3.40.630.10">
    <property type="entry name" value="Zn peptidases"/>
    <property type="match status" value="1"/>
</dbReference>
<reference evidence="2 3" key="1">
    <citation type="submission" date="2019-04" db="EMBL/GenBank/DDBJ databases">
        <title>Genome sequencing of Clostridium botulinum Groups I-IV and Clostridium butyricum.</title>
        <authorList>
            <person name="Brunt J."/>
            <person name="Van Vliet A.H.M."/>
            <person name="Stringer S.C."/>
            <person name="Carter A.T."/>
            <person name="Peck M.W."/>
        </authorList>
    </citation>
    <scope>NUCLEOTIDE SEQUENCE [LARGE SCALE GENOMIC DNA]</scope>
    <source>
        <strain evidence="2 3">IFR 18/094</strain>
    </source>
</reference>
<dbReference type="EMBL" id="SXDP01000005">
    <property type="protein sequence ID" value="NEZ47063.1"/>
    <property type="molecule type" value="Genomic_DNA"/>
</dbReference>
<dbReference type="PANTHER" id="PTHR12147:SF26">
    <property type="entry name" value="PEPTIDASE M28 DOMAIN-CONTAINING PROTEIN"/>
    <property type="match status" value="1"/>
</dbReference>
<feature type="domain" description="Peptidase M28" evidence="1">
    <location>
        <begin position="214"/>
        <end position="406"/>
    </location>
</feature>
<organism evidence="2 3">
    <name type="scientific">Clostridium niameyense</name>
    <dbReference type="NCBI Taxonomy" id="1622073"/>
    <lineage>
        <taxon>Bacteria</taxon>
        <taxon>Bacillati</taxon>
        <taxon>Bacillota</taxon>
        <taxon>Clostridia</taxon>
        <taxon>Eubacteriales</taxon>
        <taxon>Clostridiaceae</taxon>
        <taxon>Clostridium</taxon>
    </lineage>
</organism>
<evidence type="ECO:0000313" key="2">
    <source>
        <dbReference type="EMBL" id="NEZ47063.1"/>
    </source>
</evidence>
<accession>A0A6M0R9Z5</accession>
<dbReference type="AlphaFoldDB" id="A0A6M0R9Z5"/>
<keyword evidence="3" id="KW-1185">Reference proteome</keyword>
<proteinExistence type="predicted"/>
<evidence type="ECO:0000259" key="1">
    <source>
        <dbReference type="Pfam" id="PF04389"/>
    </source>
</evidence>
<dbReference type="InterPro" id="IPR045175">
    <property type="entry name" value="M28_fam"/>
</dbReference>
<dbReference type="PANTHER" id="PTHR12147">
    <property type="entry name" value="METALLOPEPTIDASE M28 FAMILY MEMBER"/>
    <property type="match status" value="1"/>
</dbReference>
<dbReference type="OrthoDB" id="233977at2"/>
<protein>
    <submittedName>
        <fullName evidence="2">Zn-dependent exopeptidase M28</fullName>
    </submittedName>
</protein>
<sequence length="444" mass="50876">MKKTIRDILITFSLILLCFSLQSFLTIKEFNSDSVIKNIGYLSSDTFKGRLPGTFENKQTAEFIKNTFNNNGLTPYNKTYFHNFYCYYPMKISGNPYLKVINSKNEIIKEYSYGKDFKEDMLNFRENKFTFSKDSQVVQAKNVIQIKNGNNIFIIYSPENNKLNFRSSFMKDDICNMYIMVTQDVLKDLKRNINIGYKISCFIPYTVQKALIPNVVSCIKGVDSSKPPLILSAHFDHLGQDLKGTMYPGALDNASGTCFLLELSKYIKSLGTPNRDIIFVAFNAEEFGCIGSKVFAERFYNKIKDSTVINFDMIGGNQSVPLCIMGSDKDNANTPLIKDTSYRCSSEHINFNYMFEDASDHCSFRSKNIKAITFCDNDISKIHTPSDRVEFINKNSINRCYKVVSKQIVDYGFSSNLFLIYYKEFSILSIVSLILILRPKHKAN</sequence>
<dbReference type="Proteomes" id="UP000473885">
    <property type="component" value="Unassembled WGS sequence"/>
</dbReference>
<dbReference type="GO" id="GO:0008235">
    <property type="term" value="F:metalloexopeptidase activity"/>
    <property type="evidence" value="ECO:0007669"/>
    <property type="project" value="InterPro"/>
</dbReference>
<dbReference type="SUPFAM" id="SSF53187">
    <property type="entry name" value="Zn-dependent exopeptidases"/>
    <property type="match status" value="1"/>
</dbReference>
<name>A0A6M0R9Z5_9CLOT</name>
<dbReference type="Pfam" id="PF04389">
    <property type="entry name" value="Peptidase_M28"/>
    <property type="match status" value="1"/>
</dbReference>
<comment type="caution">
    <text evidence="2">The sequence shown here is derived from an EMBL/GenBank/DDBJ whole genome shotgun (WGS) entry which is preliminary data.</text>
</comment>
<dbReference type="GO" id="GO:0006508">
    <property type="term" value="P:proteolysis"/>
    <property type="evidence" value="ECO:0007669"/>
    <property type="project" value="InterPro"/>
</dbReference>
<dbReference type="InterPro" id="IPR007484">
    <property type="entry name" value="Peptidase_M28"/>
</dbReference>
<gene>
    <name evidence="2" type="ORF">FDF74_07550</name>
</gene>